<evidence type="ECO:0000256" key="1">
    <source>
        <dbReference type="SAM" id="MobiDB-lite"/>
    </source>
</evidence>
<name>A0AAW2AU81_CULAL</name>
<proteinExistence type="predicted"/>
<dbReference type="AlphaFoldDB" id="A0AAW2AU81"/>
<feature type="compositionally biased region" description="Low complexity" evidence="1">
    <location>
        <begin position="87"/>
        <end position="101"/>
    </location>
</feature>
<dbReference type="Proteomes" id="UP001479290">
    <property type="component" value="Unassembled WGS sequence"/>
</dbReference>
<comment type="caution">
    <text evidence="2">The sequence shown here is derived from an EMBL/GenBank/DDBJ whole genome shotgun (WGS) entry which is preliminary data.</text>
</comment>
<evidence type="ECO:0000313" key="3">
    <source>
        <dbReference type="Proteomes" id="UP001479290"/>
    </source>
</evidence>
<protein>
    <submittedName>
        <fullName evidence="2">Uncharacterized protein</fullName>
    </submittedName>
</protein>
<gene>
    <name evidence="2" type="ORF">ABG768_019087</name>
</gene>
<sequence>MEKRSGSAAGSGKKGKYSAVLPFFDPFISPWETSRTMERGDEENQAAGYDHTEDQGETEAAAAGHSETGGVLTSEATQQEIYVVAAASASSADPSTSAAVPTAPPRRRAQRRPREQPSEVEQQLLEALRTRPVTPAPPPRSEDELFLLSLVPSL</sequence>
<dbReference type="EMBL" id="JAWDJR010000003">
    <property type="protein sequence ID" value="KAK9977266.1"/>
    <property type="molecule type" value="Genomic_DNA"/>
</dbReference>
<evidence type="ECO:0000313" key="2">
    <source>
        <dbReference type="EMBL" id="KAK9977266.1"/>
    </source>
</evidence>
<feature type="region of interest" description="Disordered" evidence="1">
    <location>
        <begin position="32"/>
        <end position="74"/>
    </location>
</feature>
<accession>A0AAW2AU81</accession>
<keyword evidence="3" id="KW-1185">Reference proteome</keyword>
<organism evidence="2 3">
    <name type="scientific">Culter alburnus</name>
    <name type="common">Topmouth culter</name>
    <dbReference type="NCBI Taxonomy" id="194366"/>
    <lineage>
        <taxon>Eukaryota</taxon>
        <taxon>Metazoa</taxon>
        <taxon>Chordata</taxon>
        <taxon>Craniata</taxon>
        <taxon>Vertebrata</taxon>
        <taxon>Euteleostomi</taxon>
        <taxon>Actinopterygii</taxon>
        <taxon>Neopterygii</taxon>
        <taxon>Teleostei</taxon>
        <taxon>Ostariophysi</taxon>
        <taxon>Cypriniformes</taxon>
        <taxon>Xenocyprididae</taxon>
        <taxon>Xenocypridinae</taxon>
        <taxon>Culter</taxon>
    </lineage>
</organism>
<feature type="region of interest" description="Disordered" evidence="1">
    <location>
        <begin position="87"/>
        <end position="154"/>
    </location>
</feature>
<reference evidence="2 3" key="1">
    <citation type="submission" date="2024-05" db="EMBL/GenBank/DDBJ databases">
        <title>A high-quality chromosomal-level genome assembly of Topmouth culter (Culter alburnus).</title>
        <authorList>
            <person name="Zhao H."/>
        </authorList>
    </citation>
    <scope>NUCLEOTIDE SEQUENCE [LARGE SCALE GENOMIC DNA]</scope>
    <source>
        <strain evidence="2">CATC2023</strain>
        <tissue evidence="2">Muscle</tissue>
    </source>
</reference>